<comment type="similarity">
    <text evidence="2">Belongs to the binding-protein-dependent transport system permease family. HisMQ subfamily.</text>
</comment>
<evidence type="ECO:0000256" key="1">
    <source>
        <dbReference type="ARBA" id="ARBA00004429"/>
    </source>
</evidence>
<dbReference type="RefSeq" id="WP_211311019.1">
    <property type="nucleotide sequence ID" value="NZ_BJMI01000001.1"/>
</dbReference>
<dbReference type="InterPro" id="IPR001638">
    <property type="entry name" value="Solute-binding_3/MltF_N"/>
</dbReference>
<organism evidence="11 12">
    <name type="scientific">Gluconacetobacter liquefaciens</name>
    <name type="common">Acetobacter liquefaciens</name>
    <dbReference type="NCBI Taxonomy" id="89584"/>
    <lineage>
        <taxon>Bacteria</taxon>
        <taxon>Pseudomonadati</taxon>
        <taxon>Pseudomonadota</taxon>
        <taxon>Alphaproteobacteria</taxon>
        <taxon>Acetobacterales</taxon>
        <taxon>Acetobacteraceae</taxon>
        <taxon>Gluconacetobacter</taxon>
    </lineage>
</organism>
<evidence type="ECO:0000256" key="6">
    <source>
        <dbReference type="ARBA" id="ARBA00022970"/>
    </source>
</evidence>
<dbReference type="InterPro" id="IPR035906">
    <property type="entry name" value="MetI-like_sf"/>
</dbReference>
<dbReference type="AlphaFoldDB" id="A0A370G6K8"/>
<evidence type="ECO:0000256" key="3">
    <source>
        <dbReference type="ARBA" id="ARBA00022448"/>
    </source>
</evidence>
<keyword evidence="6" id="KW-0029">Amino-acid transport</keyword>
<dbReference type="GO" id="GO:0043190">
    <property type="term" value="C:ATP-binding cassette (ABC) transporter complex"/>
    <property type="evidence" value="ECO:0007669"/>
    <property type="project" value="InterPro"/>
</dbReference>
<dbReference type="PROSITE" id="PS50928">
    <property type="entry name" value="ABC_TM1"/>
    <property type="match status" value="1"/>
</dbReference>
<keyword evidence="7 9" id="KW-1133">Transmembrane helix</keyword>
<evidence type="ECO:0000313" key="11">
    <source>
        <dbReference type="EMBL" id="RDI39447.1"/>
    </source>
</evidence>
<dbReference type="EMBL" id="QQAW01000002">
    <property type="protein sequence ID" value="RDI39447.1"/>
    <property type="molecule type" value="Genomic_DNA"/>
</dbReference>
<comment type="caution">
    <text evidence="11">The sequence shown here is derived from an EMBL/GenBank/DDBJ whole genome shotgun (WGS) entry which is preliminary data.</text>
</comment>
<dbReference type="Pfam" id="PF00497">
    <property type="entry name" value="SBP_bac_3"/>
    <property type="match status" value="1"/>
</dbReference>
<dbReference type="SUPFAM" id="SSF53850">
    <property type="entry name" value="Periplasmic binding protein-like II"/>
    <property type="match status" value="1"/>
</dbReference>
<dbReference type="InterPro" id="IPR010065">
    <property type="entry name" value="AA_ABC_transptr_permease_3TM"/>
</dbReference>
<proteinExistence type="inferred from homology"/>
<dbReference type="InterPro" id="IPR043429">
    <property type="entry name" value="ArtM/GltK/GlnP/TcyL/YhdX-like"/>
</dbReference>
<evidence type="ECO:0000256" key="5">
    <source>
        <dbReference type="ARBA" id="ARBA00022692"/>
    </source>
</evidence>
<dbReference type="SUPFAM" id="SSF161098">
    <property type="entry name" value="MetI-like"/>
    <property type="match status" value="1"/>
</dbReference>
<keyword evidence="12" id="KW-1185">Reference proteome</keyword>
<dbReference type="Pfam" id="PF00528">
    <property type="entry name" value="BPD_transp_1"/>
    <property type="match status" value="1"/>
</dbReference>
<evidence type="ECO:0000256" key="4">
    <source>
        <dbReference type="ARBA" id="ARBA00022475"/>
    </source>
</evidence>
<dbReference type="InterPro" id="IPR000515">
    <property type="entry name" value="MetI-like"/>
</dbReference>
<evidence type="ECO:0000256" key="7">
    <source>
        <dbReference type="ARBA" id="ARBA00022989"/>
    </source>
</evidence>
<name>A0A370G6K8_GLULI</name>
<sequence>MSLRDLRSFVLPLLLFGAILPARAEGLAVAGKLTYGTAATFAPFEFVQNGTLTGFDIDLAQVVAGKMGVQADAVNMEFGGLIPALQGGRIDLINSAMYLSPEREQAVEFVPYMTIDNMVLVRAEGISAITGYDLSLCGKRIAVTLGGIEERDAHVADRTCRDAGRPPLTVLAYPTAQDTALNLLQGRADGAFTSRFGAAVLEAQVPGGYRVVGTPFGENARIGFAIRKGDGELHARLQQTLDRLHADGTFDRLLRKWHLEADRLPGGTGEAARVVHPVWDGLAYIGDFVVSAPFLRGAGMTMLLTVASLVLGSFVGVLAALGQLGQAGRFLRGPIFLYLWLFRGTPVLLQIVFVYNVLPLLGVRLPALTSAIVALSLNEGAYMAEIVRSGLDAVRPGQRQAALALGMSPVSVFRHVVAPQAFRVVLPMLGNQVIGMLKTSSLVSVIAVQELLLVADQTASANFRYLEALSAAALYYLAFTTLFMLLQYRLERYFSPRRRSDNGRGWLRHLLPAGGDVR</sequence>
<comment type="subcellular location">
    <subcellularLocation>
        <location evidence="1">Cell inner membrane</location>
        <topology evidence="1">Multi-pass membrane protein</topology>
    </subcellularLocation>
    <subcellularLocation>
        <location evidence="9">Cell membrane</location>
        <topology evidence="9">Multi-pass membrane protein</topology>
    </subcellularLocation>
</comment>
<feature type="transmembrane region" description="Helical" evidence="9">
    <location>
        <begin position="302"/>
        <end position="324"/>
    </location>
</feature>
<feature type="transmembrane region" description="Helical" evidence="9">
    <location>
        <begin position="473"/>
        <end position="490"/>
    </location>
</feature>
<evidence type="ECO:0000256" key="9">
    <source>
        <dbReference type="RuleBase" id="RU363032"/>
    </source>
</evidence>
<dbReference type="NCBIfam" id="TIGR01726">
    <property type="entry name" value="HEQRo_perm_3TM"/>
    <property type="match status" value="1"/>
</dbReference>
<evidence type="ECO:0000256" key="2">
    <source>
        <dbReference type="ARBA" id="ARBA00010072"/>
    </source>
</evidence>
<accession>A0A370G6K8</accession>
<dbReference type="PANTHER" id="PTHR30614">
    <property type="entry name" value="MEMBRANE COMPONENT OF AMINO ACID ABC TRANSPORTER"/>
    <property type="match status" value="1"/>
</dbReference>
<dbReference type="GO" id="GO:0006865">
    <property type="term" value="P:amino acid transport"/>
    <property type="evidence" value="ECO:0007669"/>
    <property type="project" value="UniProtKB-KW"/>
</dbReference>
<keyword evidence="5 9" id="KW-0812">Transmembrane</keyword>
<keyword evidence="8 9" id="KW-0472">Membrane</keyword>
<feature type="transmembrane region" description="Helical" evidence="9">
    <location>
        <begin position="336"/>
        <end position="358"/>
    </location>
</feature>
<dbReference type="Gene3D" id="1.10.3720.10">
    <property type="entry name" value="MetI-like"/>
    <property type="match status" value="1"/>
</dbReference>
<keyword evidence="3 9" id="KW-0813">Transport</keyword>
<dbReference type="GO" id="GO:0022857">
    <property type="term" value="F:transmembrane transporter activity"/>
    <property type="evidence" value="ECO:0007669"/>
    <property type="project" value="InterPro"/>
</dbReference>
<dbReference type="PANTHER" id="PTHR30614:SF0">
    <property type="entry name" value="L-CYSTINE TRANSPORT SYSTEM PERMEASE PROTEIN TCYL"/>
    <property type="match status" value="1"/>
</dbReference>
<evidence type="ECO:0000313" key="12">
    <source>
        <dbReference type="Proteomes" id="UP000254958"/>
    </source>
</evidence>
<dbReference type="CDD" id="cd06261">
    <property type="entry name" value="TM_PBP2"/>
    <property type="match status" value="1"/>
</dbReference>
<dbReference type="Proteomes" id="UP000254958">
    <property type="component" value="Unassembled WGS sequence"/>
</dbReference>
<dbReference type="Gene3D" id="3.40.190.10">
    <property type="entry name" value="Periplasmic binding protein-like II"/>
    <property type="match status" value="2"/>
</dbReference>
<gene>
    <name evidence="11" type="ORF">C7453_102235</name>
</gene>
<dbReference type="SMART" id="SM00062">
    <property type="entry name" value="PBPb"/>
    <property type="match status" value="1"/>
</dbReference>
<protein>
    <submittedName>
        <fullName evidence="11">His/Glu/Gln/Arg/opine family amino acid ABC transporter permease subunit</fullName>
    </submittedName>
</protein>
<keyword evidence="4" id="KW-1003">Cell membrane</keyword>
<reference evidence="11 12" key="1">
    <citation type="submission" date="2018-07" db="EMBL/GenBank/DDBJ databases">
        <title>Genomic Encyclopedia of Type Strains, Phase IV (KMG-IV): sequencing the most valuable type-strain genomes for metagenomic binning, comparative biology and taxonomic classification.</title>
        <authorList>
            <person name="Goeker M."/>
        </authorList>
    </citation>
    <scope>NUCLEOTIDE SEQUENCE [LARGE SCALE GENOMIC DNA]</scope>
    <source>
        <strain evidence="11 12">DSM 5603</strain>
    </source>
</reference>
<feature type="domain" description="ABC transmembrane type-1" evidence="10">
    <location>
        <begin position="298"/>
        <end position="487"/>
    </location>
</feature>
<evidence type="ECO:0000256" key="8">
    <source>
        <dbReference type="ARBA" id="ARBA00023136"/>
    </source>
</evidence>
<dbReference type="CDD" id="cd01004">
    <property type="entry name" value="PBP2_MidA_like"/>
    <property type="match status" value="1"/>
</dbReference>
<evidence type="ECO:0000259" key="10">
    <source>
        <dbReference type="PROSITE" id="PS50928"/>
    </source>
</evidence>